<evidence type="ECO:0000259" key="4">
    <source>
        <dbReference type="Pfam" id="PF03572"/>
    </source>
</evidence>
<evidence type="ECO:0000313" key="6">
    <source>
        <dbReference type="EMBL" id="PSN74739.1"/>
    </source>
</evidence>
<dbReference type="InterPro" id="IPR052766">
    <property type="entry name" value="S41A_metabolite_peptidase"/>
</dbReference>
<feature type="region of interest" description="Disordered" evidence="1">
    <location>
        <begin position="710"/>
        <end position="741"/>
    </location>
</feature>
<keyword evidence="2" id="KW-1133">Transmembrane helix</keyword>
<dbReference type="InterPro" id="IPR029045">
    <property type="entry name" value="ClpP/crotonase-like_dom_sf"/>
</dbReference>
<dbReference type="PANTHER" id="PTHR37049">
    <property type="entry name" value="PEPTIDASE S41 FAMILY PROTEIN"/>
    <property type="match status" value="1"/>
</dbReference>
<proteinExistence type="predicted"/>
<dbReference type="OrthoDB" id="27214at2759"/>
<feature type="chain" id="PRO_5015703004" evidence="3">
    <location>
        <begin position="17"/>
        <end position="771"/>
    </location>
</feature>
<dbReference type="Pfam" id="PF03572">
    <property type="entry name" value="Peptidase_S41"/>
    <property type="match status" value="1"/>
</dbReference>
<feature type="region of interest" description="Disordered" evidence="1">
    <location>
        <begin position="317"/>
        <end position="337"/>
    </location>
</feature>
<dbReference type="GO" id="GO:0008236">
    <property type="term" value="F:serine-type peptidase activity"/>
    <property type="evidence" value="ECO:0007669"/>
    <property type="project" value="InterPro"/>
</dbReference>
<dbReference type="InterPro" id="IPR005151">
    <property type="entry name" value="Tail-specific_protease"/>
</dbReference>
<feature type="domain" description="CPAF-like PDZ" evidence="5">
    <location>
        <begin position="177"/>
        <end position="288"/>
    </location>
</feature>
<dbReference type="PANTHER" id="PTHR37049:SF4">
    <property type="entry name" value="RHODANESE DOMAIN-CONTAINING PROTEIN"/>
    <property type="match status" value="1"/>
</dbReference>
<dbReference type="STRING" id="1448308.A0A2T2PAQ0"/>
<keyword evidence="2" id="KW-0812">Transmembrane</keyword>
<dbReference type="EMBL" id="KZ678128">
    <property type="protein sequence ID" value="PSN74739.1"/>
    <property type="molecule type" value="Genomic_DNA"/>
</dbReference>
<evidence type="ECO:0000256" key="3">
    <source>
        <dbReference type="SAM" id="SignalP"/>
    </source>
</evidence>
<feature type="domain" description="Tail specific protease" evidence="4">
    <location>
        <begin position="371"/>
        <end position="565"/>
    </location>
</feature>
<dbReference type="AlphaFoldDB" id="A0A2T2PAQ0"/>
<evidence type="ECO:0000313" key="7">
    <source>
        <dbReference type="Proteomes" id="UP000240883"/>
    </source>
</evidence>
<dbReference type="Proteomes" id="UP000240883">
    <property type="component" value="Unassembled WGS sequence"/>
</dbReference>
<evidence type="ECO:0000256" key="1">
    <source>
        <dbReference type="SAM" id="MobiDB-lite"/>
    </source>
</evidence>
<sequence>MRSLFAISALVAAVAAQSESFGFSSTRAATTDIEVEPTQTETVSGPINTARACSQIAEYVDRSDLEFPSVEAELAYACLQSVPIDTEAASFTIDSLKQMIQFHSTLSYLKNPPETYANEAVDIVGGLDDIQRRVNNGDYGNEYDFENDVASLFIKAHDGHLVFDGMAYGGTFRWRRNRRVALVSGSSDGQEIPKVWAIQDYNQTGSADFTPSPVVQIDGIDVVRFLQEEGENSAYHDPDTRWNAMFFMQPAENYGYFTNPRFYPGPSVNVTFENGTTFTYPNSAIVLDTNAWSYVTDADSFYETFIVPTTSLKRMTKRRAPHSLPRHLENPRETELSKRWTPTHYPDSVIQHSADDVGLAGYFIDTSAGTVGVLMIQTFNTADAPATQEFQLVVQEYIRRAQSRNIQKHIIDVRANGGGKILLGYDTYLQFFPTQDPQLMSRYRGHQASELIGESVSSYRELTLLNGDLYTTPFNYRSYLDQDGAAFDGWSDMYPPERFNDDNFTALLRYNLSDPLVTSSTRYSIGIEMTGYGDRSNFTSDPFKPEDIIILSDGICASTCSLFTELMVQQSGVKTLAIGGRPSTGPMQPVGGTKGSLVLQSQFLVAVSAYVLNQFAGTRSRAQEWAAFLPNPFGIAVNDANINFQDNIRKGREQDGIPAQFLNDTASCRVWYQPHMYLNVTSVWERAAQVAFGNQGGLDEGACVPGSVTSLEQQQGRGDGNPATGTGNGNTQPSESKGAAAGLLKPQGSWGAIVACGAVVVTSMAVGASLI</sequence>
<dbReference type="SUPFAM" id="SSF52096">
    <property type="entry name" value="ClpP/crotonase"/>
    <property type="match status" value="1"/>
</dbReference>
<dbReference type="Pfam" id="PF23658">
    <property type="entry name" value="PDZ_CPAF_rel"/>
    <property type="match status" value="1"/>
</dbReference>
<feature type="transmembrane region" description="Helical" evidence="2">
    <location>
        <begin position="750"/>
        <end position="770"/>
    </location>
</feature>
<feature type="compositionally biased region" description="Low complexity" evidence="1">
    <location>
        <begin position="720"/>
        <end position="731"/>
    </location>
</feature>
<gene>
    <name evidence="6" type="ORF">BS50DRAFT_22919</name>
</gene>
<accession>A0A2T2PAQ0</accession>
<evidence type="ECO:0000256" key="2">
    <source>
        <dbReference type="SAM" id="Phobius"/>
    </source>
</evidence>
<dbReference type="GO" id="GO:0006508">
    <property type="term" value="P:proteolysis"/>
    <property type="evidence" value="ECO:0007669"/>
    <property type="project" value="InterPro"/>
</dbReference>
<dbReference type="InterPro" id="IPR056186">
    <property type="entry name" value="PDZ_CPAF-rel"/>
</dbReference>
<name>A0A2T2PAQ0_CORCC</name>
<organism evidence="6 7">
    <name type="scientific">Corynespora cassiicola Philippines</name>
    <dbReference type="NCBI Taxonomy" id="1448308"/>
    <lineage>
        <taxon>Eukaryota</taxon>
        <taxon>Fungi</taxon>
        <taxon>Dikarya</taxon>
        <taxon>Ascomycota</taxon>
        <taxon>Pezizomycotina</taxon>
        <taxon>Dothideomycetes</taxon>
        <taxon>Pleosporomycetidae</taxon>
        <taxon>Pleosporales</taxon>
        <taxon>Corynesporascaceae</taxon>
        <taxon>Corynespora</taxon>
    </lineage>
</organism>
<keyword evidence="2" id="KW-0472">Membrane</keyword>
<keyword evidence="7" id="KW-1185">Reference proteome</keyword>
<protein>
    <submittedName>
        <fullName evidence="6">Uncharacterized protein</fullName>
    </submittedName>
</protein>
<reference evidence="6 7" key="1">
    <citation type="journal article" date="2018" name="Front. Microbiol.">
        <title>Genome-Wide Analysis of Corynespora cassiicola Leaf Fall Disease Putative Effectors.</title>
        <authorList>
            <person name="Lopez D."/>
            <person name="Ribeiro S."/>
            <person name="Label P."/>
            <person name="Fumanal B."/>
            <person name="Venisse J.S."/>
            <person name="Kohler A."/>
            <person name="de Oliveira R.R."/>
            <person name="Labutti K."/>
            <person name="Lipzen A."/>
            <person name="Lail K."/>
            <person name="Bauer D."/>
            <person name="Ohm R.A."/>
            <person name="Barry K.W."/>
            <person name="Spatafora J."/>
            <person name="Grigoriev I.V."/>
            <person name="Martin F.M."/>
            <person name="Pujade-Renaud V."/>
        </authorList>
    </citation>
    <scope>NUCLEOTIDE SEQUENCE [LARGE SCALE GENOMIC DNA]</scope>
    <source>
        <strain evidence="6 7">Philippines</strain>
    </source>
</reference>
<feature type="compositionally biased region" description="Basic and acidic residues" evidence="1">
    <location>
        <begin position="326"/>
        <end position="337"/>
    </location>
</feature>
<dbReference type="Gene3D" id="3.90.226.10">
    <property type="entry name" value="2-enoyl-CoA Hydratase, Chain A, domain 1"/>
    <property type="match status" value="1"/>
</dbReference>
<evidence type="ECO:0000259" key="5">
    <source>
        <dbReference type="Pfam" id="PF23658"/>
    </source>
</evidence>
<feature type="signal peptide" evidence="3">
    <location>
        <begin position="1"/>
        <end position="16"/>
    </location>
</feature>
<keyword evidence="3" id="KW-0732">Signal</keyword>